<dbReference type="CDD" id="cd06171">
    <property type="entry name" value="Sigma70_r4"/>
    <property type="match status" value="1"/>
</dbReference>
<dbReference type="InterPro" id="IPR014284">
    <property type="entry name" value="RNA_pol_sigma-70_dom"/>
</dbReference>
<accession>A0A388T775</accession>
<dbReference type="Pfam" id="PF08281">
    <property type="entry name" value="Sigma70_r4_2"/>
    <property type="match status" value="1"/>
</dbReference>
<dbReference type="RefSeq" id="WP_172607869.1">
    <property type="nucleotide sequence ID" value="NZ_BGZL01000024.1"/>
</dbReference>
<dbReference type="PANTHER" id="PTHR43133:SF57">
    <property type="entry name" value="RNA POLYMERASE SIGMA-70 FACTOR"/>
    <property type="match status" value="1"/>
</dbReference>
<dbReference type="Gene3D" id="1.10.1740.10">
    <property type="match status" value="1"/>
</dbReference>
<protein>
    <submittedName>
        <fullName evidence="7">RNA polymerase sigma factor</fullName>
    </submittedName>
</protein>
<dbReference type="InterPro" id="IPR039425">
    <property type="entry name" value="RNA_pol_sigma-70-like"/>
</dbReference>
<feature type="domain" description="RNA polymerase sigma factor 70 region 4 type 2" evidence="6">
    <location>
        <begin position="132"/>
        <end position="178"/>
    </location>
</feature>
<dbReference type="InterPro" id="IPR013324">
    <property type="entry name" value="RNA_pol_sigma_r3/r4-like"/>
</dbReference>
<dbReference type="Proteomes" id="UP000265354">
    <property type="component" value="Unassembled WGS sequence"/>
</dbReference>
<dbReference type="NCBIfam" id="TIGR02937">
    <property type="entry name" value="sigma70-ECF"/>
    <property type="match status" value="1"/>
</dbReference>
<dbReference type="GO" id="GO:0003677">
    <property type="term" value="F:DNA binding"/>
    <property type="evidence" value="ECO:0007669"/>
    <property type="project" value="InterPro"/>
</dbReference>
<dbReference type="InterPro" id="IPR013249">
    <property type="entry name" value="RNA_pol_sigma70_r4_t2"/>
</dbReference>
<dbReference type="Gene3D" id="1.10.10.10">
    <property type="entry name" value="Winged helix-like DNA-binding domain superfamily/Winged helix DNA-binding domain"/>
    <property type="match status" value="1"/>
</dbReference>
<feature type="domain" description="RNA polymerase sigma-70 region 2" evidence="5">
    <location>
        <begin position="26"/>
        <end position="93"/>
    </location>
</feature>
<sequence>MTEILEALVARAAAGGDDGADAIGALYDELNDTVYHWVRFYIRDGHVAEDLCQEVWLKVAQNISRYRSGTSLPAWLRTITKNTALDYLRSVQRRPSEVLYADHLELDRPRFDQSPEEHAERRALAQAVASHLHKLRPDQRKVLILRFFDGLSPGQTAQIMEKSDGAVRTLTVRALRKLAAVMPAGESSPELIEELLSAAAGRHRVVGARVDAGETRAHVATR</sequence>
<dbReference type="PANTHER" id="PTHR43133">
    <property type="entry name" value="RNA POLYMERASE ECF-TYPE SIGMA FACTO"/>
    <property type="match status" value="1"/>
</dbReference>
<dbReference type="InterPro" id="IPR007627">
    <property type="entry name" value="RNA_pol_sigma70_r2"/>
</dbReference>
<evidence type="ECO:0000313" key="7">
    <source>
        <dbReference type="EMBL" id="GBQ03900.1"/>
    </source>
</evidence>
<dbReference type="AlphaFoldDB" id="A0A388T775"/>
<comment type="similarity">
    <text evidence="1">Belongs to the sigma-70 factor family. ECF subfamily.</text>
</comment>
<dbReference type="EMBL" id="BGZL01000024">
    <property type="protein sequence ID" value="GBQ03900.1"/>
    <property type="molecule type" value="Genomic_DNA"/>
</dbReference>
<proteinExistence type="inferred from homology"/>
<keyword evidence="2" id="KW-0805">Transcription regulation</keyword>
<reference evidence="7 8" key="1">
    <citation type="submission" date="2018-07" db="EMBL/GenBank/DDBJ databases">
        <title>Whole Genome Shotgun Sequence of Streptomyces spongiicola strain 531S.</title>
        <authorList>
            <person name="Dohra H."/>
            <person name="Kodani S."/>
        </authorList>
    </citation>
    <scope>NUCLEOTIDE SEQUENCE [LARGE SCALE GENOMIC DNA]</scope>
    <source>
        <strain evidence="7 8">531S</strain>
    </source>
</reference>
<keyword evidence="4" id="KW-0804">Transcription</keyword>
<evidence type="ECO:0000259" key="6">
    <source>
        <dbReference type="Pfam" id="PF08281"/>
    </source>
</evidence>
<gene>
    <name evidence="7" type="ORF">SSP531S_53790</name>
</gene>
<dbReference type="Pfam" id="PF04542">
    <property type="entry name" value="Sigma70_r2"/>
    <property type="match status" value="1"/>
</dbReference>
<dbReference type="InterPro" id="IPR013325">
    <property type="entry name" value="RNA_pol_sigma_r2"/>
</dbReference>
<organism evidence="7 8">
    <name type="scientific">Streptomyces spongiicola</name>
    <dbReference type="NCBI Taxonomy" id="1690221"/>
    <lineage>
        <taxon>Bacteria</taxon>
        <taxon>Bacillati</taxon>
        <taxon>Actinomycetota</taxon>
        <taxon>Actinomycetes</taxon>
        <taxon>Kitasatosporales</taxon>
        <taxon>Streptomycetaceae</taxon>
        <taxon>Streptomyces</taxon>
    </lineage>
</organism>
<dbReference type="GO" id="GO:0006352">
    <property type="term" value="P:DNA-templated transcription initiation"/>
    <property type="evidence" value="ECO:0007669"/>
    <property type="project" value="InterPro"/>
</dbReference>
<dbReference type="SUPFAM" id="SSF88659">
    <property type="entry name" value="Sigma3 and sigma4 domains of RNA polymerase sigma factors"/>
    <property type="match status" value="1"/>
</dbReference>
<dbReference type="GO" id="GO:0016987">
    <property type="term" value="F:sigma factor activity"/>
    <property type="evidence" value="ECO:0007669"/>
    <property type="project" value="UniProtKB-KW"/>
</dbReference>
<keyword evidence="3" id="KW-0731">Sigma factor</keyword>
<dbReference type="InterPro" id="IPR036388">
    <property type="entry name" value="WH-like_DNA-bd_sf"/>
</dbReference>
<name>A0A388T775_9ACTN</name>
<evidence type="ECO:0000256" key="3">
    <source>
        <dbReference type="ARBA" id="ARBA00023082"/>
    </source>
</evidence>
<evidence type="ECO:0000256" key="1">
    <source>
        <dbReference type="ARBA" id="ARBA00010641"/>
    </source>
</evidence>
<dbReference type="SUPFAM" id="SSF88946">
    <property type="entry name" value="Sigma2 domain of RNA polymerase sigma factors"/>
    <property type="match status" value="1"/>
</dbReference>
<comment type="caution">
    <text evidence="7">The sequence shown here is derived from an EMBL/GenBank/DDBJ whole genome shotgun (WGS) entry which is preliminary data.</text>
</comment>
<evidence type="ECO:0000313" key="8">
    <source>
        <dbReference type="Proteomes" id="UP000265354"/>
    </source>
</evidence>
<evidence type="ECO:0000256" key="2">
    <source>
        <dbReference type="ARBA" id="ARBA00023015"/>
    </source>
</evidence>
<evidence type="ECO:0000259" key="5">
    <source>
        <dbReference type="Pfam" id="PF04542"/>
    </source>
</evidence>
<evidence type="ECO:0000256" key="4">
    <source>
        <dbReference type="ARBA" id="ARBA00023163"/>
    </source>
</evidence>